<keyword evidence="3 8" id="KW-0479">Metal-binding</keyword>
<dbReference type="HAMAP" id="MF_00347">
    <property type="entry name" value="Polyphosphate_kinase"/>
    <property type="match status" value="1"/>
</dbReference>
<gene>
    <name evidence="15" type="primary">ppk1</name>
    <name evidence="8" type="synonym">ppk</name>
    <name evidence="15" type="ORF">ENO59_08170</name>
</gene>
<dbReference type="Gene3D" id="1.20.58.310">
    <property type="entry name" value="Polyphosphate kinase N-terminal domain"/>
    <property type="match status" value="1"/>
</dbReference>
<feature type="binding site" evidence="8">
    <location>
        <position position="598"/>
    </location>
    <ligand>
        <name>ATP</name>
        <dbReference type="ChEBI" id="CHEBI:30616"/>
    </ligand>
</feature>
<evidence type="ECO:0000256" key="10">
    <source>
        <dbReference type="SAM" id="MobiDB-lite"/>
    </source>
</evidence>
<dbReference type="InterPro" id="IPR024953">
    <property type="entry name" value="PP_kinase_middle"/>
</dbReference>
<dbReference type="SUPFAM" id="SSF140356">
    <property type="entry name" value="PPK N-terminal domain-like"/>
    <property type="match status" value="1"/>
</dbReference>
<organism evidence="15">
    <name type="scientific">Rhodothermus marinus</name>
    <name type="common">Rhodothermus obamensis</name>
    <dbReference type="NCBI Taxonomy" id="29549"/>
    <lineage>
        <taxon>Bacteria</taxon>
        <taxon>Pseudomonadati</taxon>
        <taxon>Rhodothermota</taxon>
        <taxon>Rhodothermia</taxon>
        <taxon>Rhodothermales</taxon>
        <taxon>Rhodothermaceae</taxon>
        <taxon>Rhodothermus</taxon>
    </lineage>
</organism>
<feature type="domain" description="Polyphosphate kinase N-terminal" evidence="12">
    <location>
        <begin position="44"/>
        <end position="145"/>
    </location>
</feature>
<dbReference type="NCBIfam" id="NF003921">
    <property type="entry name" value="PRK05443.2-2"/>
    <property type="match status" value="1"/>
</dbReference>
<evidence type="ECO:0000259" key="14">
    <source>
        <dbReference type="Pfam" id="PF17941"/>
    </source>
</evidence>
<dbReference type="SUPFAM" id="SSF143724">
    <property type="entry name" value="PHP14-like"/>
    <property type="match status" value="1"/>
</dbReference>
<comment type="PTM">
    <text evidence="8 9">An intermediate of this reaction is the autophosphorylated ppk in which a phosphate is covalently linked to a histidine residue through a N-P bond.</text>
</comment>
<evidence type="ECO:0000256" key="5">
    <source>
        <dbReference type="ARBA" id="ARBA00022777"/>
    </source>
</evidence>
<dbReference type="SUPFAM" id="SSF56024">
    <property type="entry name" value="Phospholipase D/nuclease"/>
    <property type="match status" value="2"/>
</dbReference>
<dbReference type="InterPro" id="IPR003414">
    <property type="entry name" value="PP_kinase"/>
</dbReference>
<comment type="similarity">
    <text evidence="8 9">Belongs to the polyphosphate kinase 1 (PPK1) family.</text>
</comment>
<feature type="binding site" evidence="8">
    <location>
        <position position="409"/>
    </location>
    <ligand>
        <name>Mg(2+)</name>
        <dbReference type="ChEBI" id="CHEBI:18420"/>
    </ligand>
</feature>
<evidence type="ECO:0000256" key="2">
    <source>
        <dbReference type="ARBA" id="ARBA00022679"/>
    </source>
</evidence>
<dbReference type="AlphaFoldDB" id="A0A7V2B1B3"/>
<dbReference type="Gene3D" id="3.30.1840.10">
    <property type="entry name" value="Polyphosphate kinase middle domain"/>
    <property type="match status" value="1"/>
</dbReference>
<dbReference type="NCBIfam" id="NF003917">
    <property type="entry name" value="PRK05443.1-1"/>
    <property type="match status" value="1"/>
</dbReference>
<proteinExistence type="inferred from homology"/>
<feature type="compositionally biased region" description="Polar residues" evidence="10">
    <location>
        <begin position="1"/>
        <end position="14"/>
    </location>
</feature>
<sequence>MPRQTVTRAPSVTDGQAAPGFAVPRATRPRSVPPGQPLNDPRLYFNRELSWIDFNWRVLAQAFDAHVPLLERVRFLAITYTNLDEFFRKRYGGLKRQEAAGVRQRSPDGRTPSEQLQLIREAIRPMYDAMYQLWREVLRPALAREAGVYLLDYTDLSAKQRVQLSQYFREKVFPVLTPLAVTPGQPFPLIANLSLSMAVLLRHPQQDTEYFAHVKIPTDRGRWVPLDAPLHFVPLEEVVRHHLHELFRGMEVLGAWTFRITRNADVLRAEEEAEDLIAMITEELRQRRFAPVVRMEVEKDMPPKVRHRLMAELELSEADLYEANGPLNLGDCAALAELDLPNFKYEPWEPIVPTLLLQESDCRTLFDLLRQRDVLVHHPYESFTATVQRFLEEAASDPHVLAIKQTLYRTSSDSPIMKALMRAAEQGKQVAVLVEVKARFDEENNLEWGQQLERAGVHVTYGVTGLKTHAKVSLVVREEPDGLRTYSHIGTGNYNPETARLYADLGFLTSQPAIGHDLVNLFHFLTGYAPEQHYQKLLVAPRNLRPALVQLIRDEVHYQEQQGNGRIIAKMNGLDDLDLIQELYRASQAGVPIDLIVRGPCRLRPGLKGYSETIRVRSIVGRFLEHSRIYYFHHGGTPRFYIGSADWMRRNLDDRVEVLVPIENPALQQQLLRILQWALEDAYTAWELQADGHYLRRSPPPGTQPLGFQERLMQWVCPHLLERAKPPLK</sequence>
<keyword evidence="2 8" id="KW-0808">Transferase</keyword>
<dbReference type="NCBIfam" id="TIGR03705">
    <property type="entry name" value="poly_P_kin"/>
    <property type="match status" value="1"/>
</dbReference>
<keyword evidence="5 8" id="KW-0418">Kinase</keyword>
<keyword evidence="4 8" id="KW-0547">Nucleotide-binding</keyword>
<keyword evidence="7 8" id="KW-0460">Magnesium</keyword>
<dbReference type="PIRSF" id="PIRSF015589">
    <property type="entry name" value="PP_kinase"/>
    <property type="match status" value="1"/>
</dbReference>
<dbReference type="InterPro" id="IPR041108">
    <property type="entry name" value="PP_kinase_C_1"/>
</dbReference>
<dbReference type="FunFam" id="3.30.870.10:FF:000001">
    <property type="entry name" value="Polyphosphate kinase"/>
    <property type="match status" value="1"/>
</dbReference>
<comment type="caution">
    <text evidence="15">The sequence shown here is derived from an EMBL/GenBank/DDBJ whole genome shotgun (WGS) entry which is preliminary data.</text>
</comment>
<dbReference type="NCBIfam" id="NF003918">
    <property type="entry name" value="PRK05443.1-2"/>
    <property type="match status" value="1"/>
</dbReference>
<evidence type="ECO:0000256" key="3">
    <source>
        <dbReference type="ARBA" id="ARBA00022723"/>
    </source>
</evidence>
<dbReference type="InterPro" id="IPR036830">
    <property type="entry name" value="PP_kinase_middle_dom_sf"/>
</dbReference>
<evidence type="ECO:0000259" key="11">
    <source>
        <dbReference type="Pfam" id="PF02503"/>
    </source>
</evidence>
<dbReference type="GO" id="GO:0046872">
    <property type="term" value="F:metal ion binding"/>
    <property type="evidence" value="ECO:0007669"/>
    <property type="project" value="UniProtKB-KW"/>
</dbReference>
<dbReference type="Pfam" id="PF13089">
    <property type="entry name" value="PP_kinase_N"/>
    <property type="match status" value="1"/>
</dbReference>
<dbReference type="EMBL" id="DSGB01000005">
    <property type="protein sequence ID" value="HER96476.1"/>
    <property type="molecule type" value="Genomic_DNA"/>
</dbReference>
<evidence type="ECO:0000313" key="15">
    <source>
        <dbReference type="EMBL" id="HER96476.1"/>
    </source>
</evidence>
<evidence type="ECO:0000256" key="6">
    <source>
        <dbReference type="ARBA" id="ARBA00022840"/>
    </source>
</evidence>
<dbReference type="InterPro" id="IPR036832">
    <property type="entry name" value="PPK_N_dom_sf"/>
</dbReference>
<name>A0A7V2B1B3_RHOMR</name>
<feature type="binding site" evidence="8">
    <location>
        <position position="439"/>
    </location>
    <ligand>
        <name>Mg(2+)</name>
        <dbReference type="ChEBI" id="CHEBI:18420"/>
    </ligand>
</feature>
<dbReference type="PANTHER" id="PTHR30218">
    <property type="entry name" value="POLYPHOSPHATE KINASE"/>
    <property type="match status" value="1"/>
</dbReference>
<evidence type="ECO:0000259" key="12">
    <source>
        <dbReference type="Pfam" id="PF13089"/>
    </source>
</evidence>
<comment type="function">
    <text evidence="8 9">Catalyzes the reversible transfer of the terminal phosphate of ATP to form a long-chain polyphosphate (polyP).</text>
</comment>
<feature type="binding site" evidence="8">
    <location>
        <position position="502"/>
    </location>
    <ligand>
        <name>ATP</name>
        <dbReference type="ChEBI" id="CHEBI:30616"/>
    </ligand>
</feature>
<evidence type="ECO:0000259" key="13">
    <source>
        <dbReference type="Pfam" id="PF13090"/>
    </source>
</evidence>
<feature type="binding site" evidence="8">
    <location>
        <position position="626"/>
    </location>
    <ligand>
        <name>ATP</name>
        <dbReference type="ChEBI" id="CHEBI:30616"/>
    </ligand>
</feature>
<feature type="region of interest" description="Disordered" evidence="10">
    <location>
        <begin position="1"/>
        <end position="39"/>
    </location>
</feature>
<dbReference type="CDD" id="cd09165">
    <property type="entry name" value="PLDc_PaPPK1_C1_like"/>
    <property type="match status" value="1"/>
</dbReference>
<dbReference type="GO" id="GO:0008976">
    <property type="term" value="F:polyphosphate kinase activity"/>
    <property type="evidence" value="ECO:0007669"/>
    <property type="project" value="UniProtKB-UniRule"/>
</dbReference>
<dbReference type="Gene3D" id="3.30.870.10">
    <property type="entry name" value="Endonuclease Chain A"/>
    <property type="match status" value="2"/>
</dbReference>
<dbReference type="Pfam" id="PF13090">
    <property type="entry name" value="PP_kinase_C"/>
    <property type="match status" value="1"/>
</dbReference>
<feature type="domain" description="Polyphosphate kinase C-terminal" evidence="13">
    <location>
        <begin position="537"/>
        <end position="699"/>
    </location>
</feature>
<feature type="domain" description="Polyphosphate kinase middle" evidence="11">
    <location>
        <begin position="159"/>
        <end position="333"/>
    </location>
</feature>
<comment type="catalytic activity">
    <reaction evidence="8 9">
        <text>[phosphate](n) + ATP = [phosphate](n+1) + ADP</text>
        <dbReference type="Rhea" id="RHEA:19573"/>
        <dbReference type="Rhea" id="RHEA-COMP:9859"/>
        <dbReference type="Rhea" id="RHEA-COMP:14280"/>
        <dbReference type="ChEBI" id="CHEBI:16838"/>
        <dbReference type="ChEBI" id="CHEBI:30616"/>
        <dbReference type="ChEBI" id="CHEBI:456216"/>
        <dbReference type="EC" id="2.7.4.1"/>
    </reaction>
</comment>
<feature type="binding site" evidence="8">
    <location>
        <position position="82"/>
    </location>
    <ligand>
        <name>ATP</name>
        <dbReference type="ChEBI" id="CHEBI:30616"/>
    </ligand>
</feature>
<dbReference type="Pfam" id="PF02503">
    <property type="entry name" value="PP_kinase"/>
    <property type="match status" value="1"/>
</dbReference>
<reference evidence="15" key="1">
    <citation type="journal article" date="2020" name="mSystems">
        <title>Genome- and Community-Level Interaction Insights into Carbon Utilization and Element Cycling Functions of Hydrothermarchaeota in Hydrothermal Sediment.</title>
        <authorList>
            <person name="Zhou Z."/>
            <person name="Liu Y."/>
            <person name="Xu W."/>
            <person name="Pan J."/>
            <person name="Luo Z.H."/>
            <person name="Li M."/>
        </authorList>
    </citation>
    <scope>NUCLEOTIDE SEQUENCE [LARGE SCALE GENOMIC DNA]</scope>
    <source>
        <strain evidence="15">SpSt-143</strain>
    </source>
</reference>
<dbReference type="GO" id="GO:0006799">
    <property type="term" value="P:polyphosphate biosynthetic process"/>
    <property type="evidence" value="ECO:0007669"/>
    <property type="project" value="UniProtKB-UniRule"/>
</dbReference>
<feature type="domain" description="Polyphosphate kinase C-terminal" evidence="14">
    <location>
        <begin position="365"/>
        <end position="529"/>
    </location>
</feature>
<dbReference type="InterPro" id="IPR025200">
    <property type="entry name" value="PPK_C_dom2"/>
</dbReference>
<accession>A0A7V2B1B3</accession>
<protein>
    <recommendedName>
        <fullName evidence="8 9">Polyphosphate kinase</fullName>
        <ecNumber evidence="8 9">2.7.4.1</ecNumber>
    </recommendedName>
    <alternativeName>
        <fullName evidence="8">ATP-polyphosphate phosphotransferase</fullName>
    </alternativeName>
    <alternativeName>
        <fullName evidence="8">Polyphosphoric acid kinase</fullName>
    </alternativeName>
</protein>
<evidence type="ECO:0000256" key="1">
    <source>
        <dbReference type="ARBA" id="ARBA00022553"/>
    </source>
</evidence>
<keyword evidence="6 8" id="KW-0067">ATP-binding</keyword>
<comment type="cofactor">
    <cofactor evidence="8">
        <name>Mg(2+)</name>
        <dbReference type="ChEBI" id="CHEBI:18420"/>
    </cofactor>
</comment>
<dbReference type="EC" id="2.7.4.1" evidence="8 9"/>
<evidence type="ECO:0000256" key="8">
    <source>
        <dbReference type="HAMAP-Rule" id="MF_00347"/>
    </source>
</evidence>
<dbReference type="GO" id="GO:0009358">
    <property type="term" value="C:polyphosphate kinase complex"/>
    <property type="evidence" value="ECO:0007669"/>
    <property type="project" value="InterPro"/>
</dbReference>
<feature type="active site" description="Phosphohistidine intermediate" evidence="8">
    <location>
        <position position="469"/>
    </location>
</feature>
<evidence type="ECO:0000256" key="7">
    <source>
        <dbReference type="ARBA" id="ARBA00022842"/>
    </source>
</evidence>
<dbReference type="CDD" id="cd09168">
    <property type="entry name" value="PLDc_PaPPK1_C2_like"/>
    <property type="match status" value="1"/>
</dbReference>
<dbReference type="Pfam" id="PF17941">
    <property type="entry name" value="PP_kinase_C_1"/>
    <property type="match status" value="1"/>
</dbReference>
<evidence type="ECO:0000256" key="9">
    <source>
        <dbReference type="RuleBase" id="RU003800"/>
    </source>
</evidence>
<keyword evidence="1 8" id="KW-0597">Phosphoprotein</keyword>
<dbReference type="PANTHER" id="PTHR30218:SF0">
    <property type="entry name" value="POLYPHOSPHATE KINASE"/>
    <property type="match status" value="1"/>
</dbReference>
<dbReference type="GO" id="GO:0005524">
    <property type="term" value="F:ATP binding"/>
    <property type="evidence" value="ECO:0007669"/>
    <property type="project" value="UniProtKB-KW"/>
</dbReference>
<dbReference type="InterPro" id="IPR025198">
    <property type="entry name" value="PPK_N_dom"/>
</dbReference>
<evidence type="ECO:0000256" key="4">
    <source>
        <dbReference type="ARBA" id="ARBA00022741"/>
    </source>
</evidence>